<dbReference type="InterPro" id="IPR029063">
    <property type="entry name" value="SAM-dependent_MTases_sf"/>
</dbReference>
<evidence type="ECO:0000313" key="2">
    <source>
        <dbReference type="EMBL" id="SVE12628.1"/>
    </source>
</evidence>
<dbReference type="Pfam" id="PF13649">
    <property type="entry name" value="Methyltransf_25"/>
    <property type="match status" value="1"/>
</dbReference>
<feature type="non-terminal residue" evidence="2">
    <location>
        <position position="248"/>
    </location>
</feature>
<reference evidence="2" key="1">
    <citation type="submission" date="2018-05" db="EMBL/GenBank/DDBJ databases">
        <authorList>
            <person name="Lanie J.A."/>
            <person name="Ng W.-L."/>
            <person name="Kazmierczak K.M."/>
            <person name="Andrzejewski T.M."/>
            <person name="Davidsen T.M."/>
            <person name="Wayne K.J."/>
            <person name="Tettelin H."/>
            <person name="Glass J.I."/>
            <person name="Rusch D."/>
            <person name="Podicherti R."/>
            <person name="Tsui H.-C.T."/>
            <person name="Winkler M.E."/>
        </authorList>
    </citation>
    <scope>NUCLEOTIDE SEQUENCE</scope>
</reference>
<gene>
    <name evidence="2" type="ORF">METZ01_LOCUS465482</name>
</gene>
<feature type="non-terminal residue" evidence="2">
    <location>
        <position position="1"/>
    </location>
</feature>
<dbReference type="Gene3D" id="3.40.50.150">
    <property type="entry name" value="Vaccinia Virus protein VP39"/>
    <property type="match status" value="1"/>
</dbReference>
<accession>A0A383AZP7</accession>
<feature type="domain" description="Methyltransferase" evidence="1">
    <location>
        <begin position="51"/>
        <end position="136"/>
    </location>
</feature>
<name>A0A383AZP7_9ZZZZ</name>
<dbReference type="InterPro" id="IPR041698">
    <property type="entry name" value="Methyltransf_25"/>
</dbReference>
<dbReference type="SUPFAM" id="SSF53335">
    <property type="entry name" value="S-adenosyl-L-methionine-dependent methyltransferases"/>
    <property type="match status" value="1"/>
</dbReference>
<organism evidence="2">
    <name type="scientific">marine metagenome</name>
    <dbReference type="NCBI Taxonomy" id="408172"/>
    <lineage>
        <taxon>unclassified sequences</taxon>
        <taxon>metagenomes</taxon>
        <taxon>ecological metagenomes</taxon>
    </lineage>
</organism>
<evidence type="ECO:0000259" key="1">
    <source>
        <dbReference type="Pfam" id="PF13649"/>
    </source>
</evidence>
<sequence length="248" mass="28058">LLLTRFFFNSEDLHFGYWPDGTPTDMSTISKAQTNHSDLIFSHIPDGVKNILDVGSGSGELAKKLIDKGYSVDCVSPSSFLSDTIQSKLPPQSTLYRTTLEDLETDHRYDLIIFSESFQYVNIQSGLSKCAHLLKHHSHLLIFDFFSIETDSKSPLRGGHKISKFLEAINQFPFENIIDLDVTKETAPTIGILDKLLTEFLIPSKDLSAKYLSSNFPIVTKFIKWKLKKRIAKINRVYMSGQITAESF</sequence>
<proteinExistence type="predicted"/>
<dbReference type="EMBL" id="UINC01195865">
    <property type="protein sequence ID" value="SVE12628.1"/>
    <property type="molecule type" value="Genomic_DNA"/>
</dbReference>
<dbReference type="AlphaFoldDB" id="A0A383AZP7"/>
<protein>
    <recommendedName>
        <fullName evidence="1">Methyltransferase domain-containing protein</fullName>
    </recommendedName>
</protein>